<name>A0A0M3IAX4_ASCLU</name>
<proteinExistence type="predicted"/>
<dbReference type="Proteomes" id="UP000036681">
    <property type="component" value="Unplaced"/>
</dbReference>
<reference evidence="2" key="1">
    <citation type="submission" date="2017-02" db="UniProtKB">
        <authorList>
            <consortium name="WormBaseParasite"/>
        </authorList>
    </citation>
    <scope>IDENTIFICATION</scope>
</reference>
<evidence type="ECO:0000313" key="2">
    <source>
        <dbReference type="WBParaSite" id="ALUE_0001478101-mRNA-1"/>
    </source>
</evidence>
<dbReference type="WBParaSite" id="ALUE_0001478101-mRNA-1">
    <property type="protein sequence ID" value="ALUE_0001478101-mRNA-1"/>
    <property type="gene ID" value="ALUE_0001478101"/>
</dbReference>
<accession>A0A0M3IAX4</accession>
<sequence length="44" mass="5297">MKTSFNNSSSTSHIRQVIRKYRLRIFYKFACKVANFHLITLQFT</sequence>
<evidence type="ECO:0000313" key="1">
    <source>
        <dbReference type="Proteomes" id="UP000036681"/>
    </source>
</evidence>
<protein>
    <submittedName>
        <fullName evidence="2">Uncharacterized protein</fullName>
    </submittedName>
</protein>
<organism evidence="1 2">
    <name type="scientific">Ascaris lumbricoides</name>
    <name type="common">Giant roundworm</name>
    <dbReference type="NCBI Taxonomy" id="6252"/>
    <lineage>
        <taxon>Eukaryota</taxon>
        <taxon>Metazoa</taxon>
        <taxon>Ecdysozoa</taxon>
        <taxon>Nematoda</taxon>
        <taxon>Chromadorea</taxon>
        <taxon>Rhabditida</taxon>
        <taxon>Spirurina</taxon>
        <taxon>Ascaridomorpha</taxon>
        <taxon>Ascaridoidea</taxon>
        <taxon>Ascarididae</taxon>
        <taxon>Ascaris</taxon>
    </lineage>
</organism>
<keyword evidence="1" id="KW-1185">Reference proteome</keyword>
<dbReference type="AlphaFoldDB" id="A0A0M3IAX4"/>